<dbReference type="AlphaFoldDB" id="A0A9D4UGG4"/>
<proteinExistence type="predicted"/>
<accession>A0A9D4UGG4</accession>
<dbReference type="Proteomes" id="UP000886520">
    <property type="component" value="Chromosome 17"/>
</dbReference>
<reference evidence="1" key="1">
    <citation type="submission" date="2021-01" db="EMBL/GenBank/DDBJ databases">
        <title>Adiantum capillus-veneris genome.</title>
        <authorList>
            <person name="Fang Y."/>
            <person name="Liao Q."/>
        </authorList>
    </citation>
    <scope>NUCLEOTIDE SEQUENCE</scope>
    <source>
        <strain evidence="1">H3</strain>
        <tissue evidence="1">Leaf</tissue>
    </source>
</reference>
<protein>
    <submittedName>
        <fullName evidence="1">Uncharacterized protein</fullName>
    </submittedName>
</protein>
<keyword evidence="2" id="KW-1185">Reference proteome</keyword>
<evidence type="ECO:0000313" key="2">
    <source>
        <dbReference type="Proteomes" id="UP000886520"/>
    </source>
</evidence>
<comment type="caution">
    <text evidence="1">The sequence shown here is derived from an EMBL/GenBank/DDBJ whole genome shotgun (WGS) entry which is preliminary data.</text>
</comment>
<sequence>MHYPDIEYRPWNERQEEKMAVPVARDGSWEVAHMLIKMIAVGRLKQQGGAVVTAMEMVHAHGVDGNPTTV</sequence>
<organism evidence="1 2">
    <name type="scientific">Adiantum capillus-veneris</name>
    <name type="common">Maidenhair fern</name>
    <dbReference type="NCBI Taxonomy" id="13818"/>
    <lineage>
        <taxon>Eukaryota</taxon>
        <taxon>Viridiplantae</taxon>
        <taxon>Streptophyta</taxon>
        <taxon>Embryophyta</taxon>
        <taxon>Tracheophyta</taxon>
        <taxon>Polypodiopsida</taxon>
        <taxon>Polypodiidae</taxon>
        <taxon>Polypodiales</taxon>
        <taxon>Pteridineae</taxon>
        <taxon>Pteridaceae</taxon>
        <taxon>Vittarioideae</taxon>
        <taxon>Adiantum</taxon>
    </lineage>
</organism>
<gene>
    <name evidence="1" type="ORF">GOP47_0017369</name>
</gene>
<name>A0A9D4UGG4_ADICA</name>
<dbReference type="EMBL" id="JABFUD020000017">
    <property type="protein sequence ID" value="KAI5066841.1"/>
    <property type="molecule type" value="Genomic_DNA"/>
</dbReference>
<evidence type="ECO:0000313" key="1">
    <source>
        <dbReference type="EMBL" id="KAI5066841.1"/>
    </source>
</evidence>